<name>S1NJH6_9ENTE</name>
<keyword evidence="2" id="KW-0732">Signal</keyword>
<keyword evidence="1" id="KW-0472">Membrane</keyword>
<dbReference type="InterPro" id="IPR041033">
    <property type="entry name" value="SpaA_PFL_dom_1"/>
</dbReference>
<feature type="signal peptide" evidence="2">
    <location>
        <begin position="1"/>
        <end position="31"/>
    </location>
</feature>
<sequence length="705" mass="78522">MKAFRKFAWLFVGLLLLLGMFNMMQPKQVEAAGGNHPDIYVYKYKSTDLLDDVRFFNGEEPSSDYDITTAPNMTGKVPIPGIVFELKMIKVASYSTSYQSFKESLTKPSSFLARPIYAVTDASGIAHFDKLASEVTEWFVLEGPTALPSGVYELREIAASEYQMAHDYMAYHMNDASFPTAIPAGIIPNTKIYRLEMPYYTKKTVPYEPNPSLSVDENAEAEWNHDVENGNAQVVDLHVRAKNQDGGGMIRIEKDLRANPLKETLTVQPNVRFKLYDSNYTEITAIPTTGAPIGELVTDSKGRLTISGLALGATYYLKEVAPTGTIPEKLGYRKFIASTLDTDTLSIDDTTTLSKTGQFINNTITKRVSADEGQTFEKESVVSTEKPYLYQIAARVPDKGEGTLEEFKLVDKMQKVEEKYYTYFQSNASLDTLTDLTVKVNGTSLEASQYTVNIADTDKQAVANQGNETKVVGFTLTFNNPADLHAGDKVEVRVKGILINETITKETRTVYPNEVKEQVSTKHQDGTEDHYVISDVANVRTEKGYFEIIKEEATTNKRLANAEFTLYRGKAPASLADVKPADKVVEGLVTDENGEYKSKTDTTHTYTVNGKTLKLADGLSLGEYYLVETLAPTGHKRITTPIALEIKKNEQGNVVVKTIINEVQYWDVPDTGGIGTQYFLLIGLMSVTTFAVWYLYKEKSRTNEK</sequence>
<comment type="caution">
    <text evidence="4">The sequence shown here is derived from an EMBL/GenBank/DDBJ whole genome shotgun (WGS) entry which is preliminary data.</text>
</comment>
<dbReference type="AlphaFoldDB" id="S1NJH6"/>
<evidence type="ECO:0000313" key="5">
    <source>
        <dbReference type="Proteomes" id="UP000014113"/>
    </source>
</evidence>
<reference evidence="4 5" key="1">
    <citation type="submission" date="2013-03" db="EMBL/GenBank/DDBJ databases">
        <title>The Genome Sequence of Enterococcus columbae ATCC_51263 (PacBio/Illumina hybrid assembly).</title>
        <authorList>
            <consortium name="The Broad Institute Genomics Platform"/>
            <consortium name="The Broad Institute Genome Sequencing Center for Infectious Disease"/>
            <person name="Earl A."/>
            <person name="Russ C."/>
            <person name="Gilmore M."/>
            <person name="Surin D."/>
            <person name="Walker B."/>
            <person name="Young S."/>
            <person name="Zeng Q."/>
            <person name="Gargeya S."/>
            <person name="Fitzgerald M."/>
            <person name="Haas B."/>
            <person name="Abouelleil A."/>
            <person name="Allen A.W."/>
            <person name="Alvarado L."/>
            <person name="Arachchi H.M."/>
            <person name="Berlin A.M."/>
            <person name="Chapman S.B."/>
            <person name="Gainer-Dewar J."/>
            <person name="Goldberg J."/>
            <person name="Griggs A."/>
            <person name="Gujja S."/>
            <person name="Hansen M."/>
            <person name="Howarth C."/>
            <person name="Imamovic A."/>
            <person name="Ireland A."/>
            <person name="Larimer J."/>
            <person name="McCowan C."/>
            <person name="Murphy C."/>
            <person name="Pearson M."/>
            <person name="Poon T.W."/>
            <person name="Priest M."/>
            <person name="Roberts A."/>
            <person name="Saif S."/>
            <person name="Shea T."/>
            <person name="Sisk P."/>
            <person name="Sykes S."/>
            <person name="Wortman J."/>
            <person name="Nusbaum C."/>
            <person name="Birren B."/>
        </authorList>
    </citation>
    <scope>NUCLEOTIDE SEQUENCE [LARGE SCALE GENOMIC DNA]</scope>
    <source>
        <strain evidence="4 5">ATCC 51263</strain>
    </source>
</reference>
<evidence type="ECO:0000313" key="4">
    <source>
        <dbReference type="EMBL" id="EOW80346.1"/>
    </source>
</evidence>
<keyword evidence="5" id="KW-1185">Reference proteome</keyword>
<dbReference type="Gene3D" id="2.60.40.10">
    <property type="entry name" value="Immunoglobulins"/>
    <property type="match status" value="2"/>
</dbReference>
<dbReference type="EMBL" id="ASWJ01000009">
    <property type="protein sequence ID" value="EOW80346.1"/>
    <property type="molecule type" value="Genomic_DNA"/>
</dbReference>
<evidence type="ECO:0000256" key="1">
    <source>
        <dbReference type="SAM" id="Phobius"/>
    </source>
</evidence>
<dbReference type="Pfam" id="PF17802">
    <property type="entry name" value="SpaA"/>
    <property type="match status" value="2"/>
</dbReference>
<evidence type="ECO:0000256" key="2">
    <source>
        <dbReference type="SAM" id="SignalP"/>
    </source>
</evidence>
<accession>S1NJH6</accession>
<feature type="domain" description="SpaA-like prealbumin fold" evidence="3">
    <location>
        <begin position="269"/>
        <end position="323"/>
    </location>
</feature>
<dbReference type="STRING" id="1121865.OMW_01432"/>
<keyword evidence="1" id="KW-0812">Transmembrane</keyword>
<dbReference type="InterPro" id="IPR013783">
    <property type="entry name" value="Ig-like_fold"/>
</dbReference>
<gene>
    <name evidence="4" type="ORF">I568_02046</name>
</gene>
<dbReference type="Proteomes" id="UP000014113">
    <property type="component" value="Unassembled WGS sequence"/>
</dbReference>
<dbReference type="Gene3D" id="2.60.40.740">
    <property type="match status" value="1"/>
</dbReference>
<feature type="domain" description="SpaA-like prealbumin fold" evidence="3">
    <location>
        <begin position="545"/>
        <end position="656"/>
    </location>
</feature>
<organism evidence="4 5">
    <name type="scientific">Enterococcus columbae DSM 7374 = ATCC 51263</name>
    <dbReference type="NCBI Taxonomy" id="1121865"/>
    <lineage>
        <taxon>Bacteria</taxon>
        <taxon>Bacillati</taxon>
        <taxon>Bacillota</taxon>
        <taxon>Bacilli</taxon>
        <taxon>Lactobacillales</taxon>
        <taxon>Enterococcaceae</taxon>
        <taxon>Enterococcus</taxon>
    </lineage>
</organism>
<dbReference type="eggNOG" id="COG4932">
    <property type="taxonomic scope" value="Bacteria"/>
</dbReference>
<keyword evidence="1" id="KW-1133">Transmembrane helix</keyword>
<feature type="chain" id="PRO_5010244998" description="SpaA-like prealbumin fold domain-containing protein" evidence="2">
    <location>
        <begin position="32"/>
        <end position="705"/>
    </location>
</feature>
<dbReference type="PATRIC" id="fig|1121865.3.peg.1395"/>
<evidence type="ECO:0000259" key="3">
    <source>
        <dbReference type="Pfam" id="PF17802"/>
    </source>
</evidence>
<dbReference type="OrthoDB" id="3263741at2"/>
<feature type="transmembrane region" description="Helical" evidence="1">
    <location>
        <begin position="678"/>
        <end position="696"/>
    </location>
</feature>
<protein>
    <recommendedName>
        <fullName evidence="3">SpaA-like prealbumin fold domain-containing protein</fullName>
    </recommendedName>
</protein>
<proteinExistence type="predicted"/>